<dbReference type="PROSITE" id="PS52016">
    <property type="entry name" value="TONB_DEPENDENT_REC_3"/>
    <property type="match status" value="1"/>
</dbReference>
<keyword evidence="4" id="KW-0406">Ion transport</keyword>
<dbReference type="SMART" id="SM00965">
    <property type="entry name" value="STN"/>
    <property type="match status" value="1"/>
</dbReference>
<dbReference type="Gene3D" id="2.40.170.20">
    <property type="entry name" value="TonB-dependent receptor, beta-barrel domain"/>
    <property type="match status" value="1"/>
</dbReference>
<keyword evidence="8 10" id="KW-0472">Membrane</keyword>
<reference evidence="13" key="2">
    <citation type="submission" date="2020-09" db="EMBL/GenBank/DDBJ databases">
        <authorList>
            <person name="Sun Q."/>
            <person name="Zhou Y."/>
        </authorList>
    </citation>
    <scope>NUCLEOTIDE SEQUENCE</scope>
    <source>
        <strain evidence="13">CGMCC 1.15448</strain>
    </source>
</reference>
<evidence type="ECO:0000256" key="6">
    <source>
        <dbReference type="ARBA" id="ARBA00023004"/>
    </source>
</evidence>
<comment type="caution">
    <text evidence="13">The sequence shown here is derived from an EMBL/GenBank/DDBJ whole genome shotgun (WGS) entry which is preliminary data.</text>
</comment>
<dbReference type="InterPro" id="IPR023997">
    <property type="entry name" value="TonB-dep_OMP_SusC/RagA_CS"/>
</dbReference>
<dbReference type="Pfam" id="PF07660">
    <property type="entry name" value="STN"/>
    <property type="match status" value="1"/>
</dbReference>
<dbReference type="InterPro" id="IPR000531">
    <property type="entry name" value="Beta-barrel_TonB"/>
</dbReference>
<keyword evidence="14" id="KW-1185">Reference proteome</keyword>
<keyword evidence="3 10" id="KW-1134">Transmembrane beta strand</keyword>
<keyword evidence="7 11" id="KW-0798">TonB box</keyword>
<dbReference type="NCBIfam" id="TIGR04057">
    <property type="entry name" value="SusC_RagA_signa"/>
    <property type="match status" value="1"/>
</dbReference>
<evidence type="ECO:0000256" key="1">
    <source>
        <dbReference type="ARBA" id="ARBA00004571"/>
    </source>
</evidence>
<dbReference type="Proteomes" id="UP000607559">
    <property type="component" value="Unassembled WGS sequence"/>
</dbReference>
<dbReference type="AlphaFoldDB" id="A0A8J2UC95"/>
<dbReference type="Pfam" id="PF00593">
    <property type="entry name" value="TonB_dep_Rec_b-barrel"/>
    <property type="match status" value="1"/>
</dbReference>
<dbReference type="InterPro" id="IPR037066">
    <property type="entry name" value="Plug_dom_sf"/>
</dbReference>
<dbReference type="SUPFAM" id="SSF49464">
    <property type="entry name" value="Carboxypeptidase regulatory domain-like"/>
    <property type="match status" value="1"/>
</dbReference>
<dbReference type="InterPro" id="IPR023996">
    <property type="entry name" value="TonB-dep_OMP_SusC/RagA"/>
</dbReference>
<evidence type="ECO:0000256" key="4">
    <source>
        <dbReference type="ARBA" id="ARBA00022496"/>
    </source>
</evidence>
<dbReference type="InterPro" id="IPR011662">
    <property type="entry name" value="Secretin/TonB_short_N"/>
</dbReference>
<dbReference type="InterPro" id="IPR039426">
    <property type="entry name" value="TonB-dep_rcpt-like"/>
</dbReference>
<keyword evidence="9 10" id="KW-0998">Cell outer membrane</keyword>
<gene>
    <name evidence="13" type="ORF">GCM10011511_21290</name>
</gene>
<evidence type="ECO:0000313" key="14">
    <source>
        <dbReference type="Proteomes" id="UP000607559"/>
    </source>
</evidence>
<dbReference type="Pfam" id="PF13715">
    <property type="entry name" value="CarbopepD_reg_2"/>
    <property type="match status" value="1"/>
</dbReference>
<comment type="subcellular location">
    <subcellularLocation>
        <location evidence="1 10">Cell outer membrane</location>
        <topology evidence="1 10">Multi-pass membrane protein</topology>
    </subcellularLocation>
</comment>
<dbReference type="GO" id="GO:0009279">
    <property type="term" value="C:cell outer membrane"/>
    <property type="evidence" value="ECO:0007669"/>
    <property type="project" value="UniProtKB-SubCell"/>
</dbReference>
<dbReference type="GO" id="GO:0006826">
    <property type="term" value="P:iron ion transport"/>
    <property type="evidence" value="ECO:0007669"/>
    <property type="project" value="UniProtKB-KW"/>
</dbReference>
<evidence type="ECO:0000256" key="2">
    <source>
        <dbReference type="ARBA" id="ARBA00022448"/>
    </source>
</evidence>
<dbReference type="InterPro" id="IPR008969">
    <property type="entry name" value="CarboxyPept-like_regulatory"/>
</dbReference>
<evidence type="ECO:0000256" key="10">
    <source>
        <dbReference type="PROSITE-ProRule" id="PRU01360"/>
    </source>
</evidence>
<evidence type="ECO:0000256" key="7">
    <source>
        <dbReference type="ARBA" id="ARBA00023077"/>
    </source>
</evidence>
<comment type="similarity">
    <text evidence="10 11">Belongs to the TonB-dependent receptor family.</text>
</comment>
<evidence type="ECO:0000259" key="12">
    <source>
        <dbReference type="SMART" id="SM00965"/>
    </source>
</evidence>
<dbReference type="NCBIfam" id="TIGR04056">
    <property type="entry name" value="OMP_RagA_SusC"/>
    <property type="match status" value="1"/>
</dbReference>
<dbReference type="Gene3D" id="3.55.50.30">
    <property type="match status" value="1"/>
</dbReference>
<accession>A0A8J2UC95</accession>
<dbReference type="InterPro" id="IPR012910">
    <property type="entry name" value="Plug_dom"/>
</dbReference>
<organism evidence="13 14">
    <name type="scientific">Puia dinghuensis</name>
    <dbReference type="NCBI Taxonomy" id="1792502"/>
    <lineage>
        <taxon>Bacteria</taxon>
        <taxon>Pseudomonadati</taxon>
        <taxon>Bacteroidota</taxon>
        <taxon>Chitinophagia</taxon>
        <taxon>Chitinophagales</taxon>
        <taxon>Chitinophagaceae</taxon>
        <taxon>Puia</taxon>
    </lineage>
</organism>
<reference evidence="13" key="1">
    <citation type="journal article" date="2014" name="Int. J. Syst. Evol. Microbiol.">
        <title>Complete genome sequence of Corynebacterium casei LMG S-19264T (=DSM 44701T), isolated from a smear-ripened cheese.</title>
        <authorList>
            <consortium name="US DOE Joint Genome Institute (JGI-PGF)"/>
            <person name="Walter F."/>
            <person name="Albersmeier A."/>
            <person name="Kalinowski J."/>
            <person name="Ruckert C."/>
        </authorList>
    </citation>
    <scope>NUCLEOTIDE SEQUENCE</scope>
    <source>
        <strain evidence="13">CGMCC 1.15448</strain>
    </source>
</reference>
<dbReference type="Pfam" id="PF07715">
    <property type="entry name" value="Plug"/>
    <property type="match status" value="1"/>
</dbReference>
<evidence type="ECO:0000256" key="3">
    <source>
        <dbReference type="ARBA" id="ARBA00022452"/>
    </source>
</evidence>
<keyword evidence="6" id="KW-0408">Iron</keyword>
<evidence type="ECO:0000256" key="8">
    <source>
        <dbReference type="ARBA" id="ARBA00023136"/>
    </source>
</evidence>
<protein>
    <submittedName>
        <fullName evidence="13">SusC/RagA family TonB-linked outer membrane protein</fullName>
    </submittedName>
</protein>
<dbReference type="EMBL" id="BMJC01000002">
    <property type="protein sequence ID" value="GGA97692.1"/>
    <property type="molecule type" value="Genomic_DNA"/>
</dbReference>
<evidence type="ECO:0000256" key="9">
    <source>
        <dbReference type="ARBA" id="ARBA00023237"/>
    </source>
</evidence>
<keyword evidence="2 10" id="KW-0813">Transport</keyword>
<keyword evidence="4" id="KW-0410">Iron transport</keyword>
<feature type="domain" description="Secretin/TonB short N-terminal" evidence="12">
    <location>
        <begin position="70"/>
        <end position="121"/>
    </location>
</feature>
<dbReference type="InterPro" id="IPR036942">
    <property type="entry name" value="Beta-barrel_TonB_sf"/>
</dbReference>
<evidence type="ECO:0000313" key="13">
    <source>
        <dbReference type="EMBL" id="GGA97692.1"/>
    </source>
</evidence>
<dbReference type="SUPFAM" id="SSF56935">
    <property type="entry name" value="Porins"/>
    <property type="match status" value="1"/>
</dbReference>
<dbReference type="Gene3D" id="2.170.130.10">
    <property type="entry name" value="TonB-dependent receptor, plug domain"/>
    <property type="match status" value="1"/>
</dbReference>
<evidence type="ECO:0000256" key="5">
    <source>
        <dbReference type="ARBA" id="ARBA00022692"/>
    </source>
</evidence>
<keyword evidence="5 10" id="KW-0812">Transmembrane</keyword>
<sequence>MQLLAFIKTLLPVIKRVVFNRYFLASKLGTLLLLTSIHVSAITYSQKISLSVHNAPMQMVLKEIEKQSGYLFFFTDEMLQKAKPVNVELSNTGLPEALDRCFANQPLTYTISNKTIIIKMRPPSPPAVPPGMVYGLVLDSLGHPLAGASVYNRRSKQGTSTDKEGRFTLPASEGDMLEITMIGYGGHRLIVSDPNAAITITLRQAVSSLSDYVIIGYGSVQKRDVTGSLAVVTSKQIENIPFVSVDNALAGKVPGVEVIKSDGTPGGAVRIRIRGSSSILGGNTPLFVIDGVPVETTPNYINPGFDLTNPLANAINASQSGISAGMSSGFTNGLNSLSGLNVDDIESITILKDASSTAIYGSKAANGVVLITTKRGKKDMKPQINLSYYGTGSTPINPKVLNKSQYESLLTEAAQNDANYYTSVGRALPGNVKSILNNPAGFFGSANTNWIKTVTRNTYSDNAQIAVQGGGAASKYYTSISYSHIPGVVLGTDYQRVAGKINLENEIGSHFRFITNVDMGYTNQNITNGAYGQALVARPDYSPYTASGSFTSFAPVGASYLGFQNPLALTTALNNSKTLTLLGSLTAQYDFTKALSLKSTASLNMQTYNQRLYTPSYVQIGSFYGSVNSNGGVGSNANSNFNDWFWENTLSYTKQFNEKHSVDLLAGTSYETTKLSFFSATGQGYPNDNILNSLSSAGTPLYVRGDDPTKPQSYLLSFYLRANYAFMDKYLLTFTGRADGSSKFGPDNKFGYFPSGALAWRISKEKFLKDVRFIDDLKLRGSYGLTGNQNIGNQMYRTLYTPYTYRGNNALVPTQLGNAAIKWETTKSTDAGLDFSFFKGRLQGTADYYNKQTNNALLNLPVAPSTSYTQLLENVVSLRNWGYELSLNGFLVNSRDFKWQAGVNITWNKSLVTKLDKKADLSQIGSYSRLEVGNTTLIEGKPLGLITGMQVTGIIKTQKQLADYKAKLGSLAFAFPALNIGDPMFLLDTVTYASFGAQYPYFNAIIANAAPSYFGGFTQEFSYKNFDLDLYFTFSEGGKLFWGEDGNSMAFTGTSNAGVSMLGRWTPSNPNATRPRLVLNDGIIYASNLNVYNASYVKLRTVTLNYRFNSSSWFQGKGFRSASIFASATNVFTITKYPGPNPEVSDDAYSTGGGYFDVSNFPPLRTFSLGIKAGF</sequence>
<evidence type="ECO:0000256" key="11">
    <source>
        <dbReference type="RuleBase" id="RU003357"/>
    </source>
</evidence>
<proteinExistence type="inferred from homology"/>
<name>A0A8J2UC95_9BACT</name>